<accession>A0A9X3C937</accession>
<evidence type="ECO:0000313" key="1">
    <source>
        <dbReference type="EMBL" id="MCV9933854.1"/>
    </source>
</evidence>
<gene>
    <name evidence="1" type="ORF">OIU80_16340</name>
</gene>
<protein>
    <submittedName>
        <fullName evidence="1">Uncharacterized protein</fullName>
    </submittedName>
</protein>
<evidence type="ECO:0000313" key="2">
    <source>
        <dbReference type="Proteomes" id="UP001151133"/>
    </source>
</evidence>
<proteinExistence type="predicted"/>
<sequence>MKQVLKRLNFFIENNLLHILSNYNEDDFDRILDQRDEVAFSERWMETFDTIEEEFKESKTDKIISDDIRKKVFKLVYSITNHSDLASYISDDYGLIIQSIEIKHNDRWLNSLWLEYKNGNLPHSTLVETEGELIDLI</sequence>
<dbReference type="EMBL" id="JAOZEV010000014">
    <property type="protein sequence ID" value="MCV9933854.1"/>
    <property type="molecule type" value="Genomic_DNA"/>
</dbReference>
<dbReference type="AlphaFoldDB" id="A0A9X3C937"/>
<comment type="caution">
    <text evidence="1">The sequence shown here is derived from an EMBL/GenBank/DDBJ whole genome shotgun (WGS) entry which is preliminary data.</text>
</comment>
<reference evidence="1" key="1">
    <citation type="submission" date="2022-10" db="EMBL/GenBank/DDBJ databases">
        <title>Two novel species of Flavobacterium.</title>
        <authorList>
            <person name="Liu Q."/>
            <person name="Xin Y.-H."/>
        </authorList>
    </citation>
    <scope>NUCLEOTIDE SEQUENCE</scope>
    <source>
        <strain evidence="1">LS1R47</strain>
    </source>
</reference>
<dbReference type="Proteomes" id="UP001151133">
    <property type="component" value="Unassembled WGS sequence"/>
</dbReference>
<organism evidence="1 2">
    <name type="scientific">Flavobacterium frigoritolerans</name>
    <dbReference type="NCBI Taxonomy" id="2987686"/>
    <lineage>
        <taxon>Bacteria</taxon>
        <taxon>Pseudomonadati</taxon>
        <taxon>Bacteroidota</taxon>
        <taxon>Flavobacteriia</taxon>
        <taxon>Flavobacteriales</taxon>
        <taxon>Flavobacteriaceae</taxon>
        <taxon>Flavobacterium</taxon>
    </lineage>
</organism>
<dbReference type="RefSeq" id="WP_264288053.1">
    <property type="nucleotide sequence ID" value="NZ_JAOZEV010000014.1"/>
</dbReference>
<name>A0A9X3C937_9FLAO</name>
<keyword evidence="2" id="KW-1185">Reference proteome</keyword>